<keyword evidence="1" id="KW-0694">RNA-binding</keyword>
<dbReference type="InterPro" id="IPR047890">
    <property type="entry name" value="KHDC4_KH-I_first"/>
</dbReference>
<dbReference type="GO" id="GO:0005634">
    <property type="term" value="C:nucleus"/>
    <property type="evidence" value="ECO:0007669"/>
    <property type="project" value="InterPro"/>
</dbReference>
<gene>
    <name evidence="4" type="ORF">PHISCL_00563</name>
</gene>
<dbReference type="AlphaFoldDB" id="A0A3A2ZVM4"/>
<feature type="region of interest" description="Disordered" evidence="2">
    <location>
        <begin position="1"/>
        <end position="116"/>
    </location>
</feature>
<dbReference type="SMART" id="SM00322">
    <property type="entry name" value="KH"/>
    <property type="match status" value="1"/>
</dbReference>
<dbReference type="Pfam" id="PF23469">
    <property type="entry name" value="KH_12"/>
    <property type="match status" value="1"/>
</dbReference>
<dbReference type="OrthoDB" id="397265at2759"/>
<dbReference type="InterPro" id="IPR056149">
    <property type="entry name" value="PRP5/DDX46/KHDC4_KH"/>
</dbReference>
<dbReference type="InterPro" id="IPR047889">
    <property type="entry name" value="KHDC4_KH-I_second"/>
</dbReference>
<dbReference type="InterPro" id="IPR055256">
    <property type="entry name" value="KH_1_KHDC4/BBP-like"/>
</dbReference>
<dbReference type="GO" id="GO:0003723">
    <property type="term" value="F:RNA binding"/>
    <property type="evidence" value="ECO:0007669"/>
    <property type="project" value="UniProtKB-UniRule"/>
</dbReference>
<dbReference type="STRING" id="2070753.A0A3A2ZVM4"/>
<dbReference type="InterPro" id="IPR036612">
    <property type="entry name" value="KH_dom_type_1_sf"/>
</dbReference>
<feature type="compositionally biased region" description="Basic and acidic residues" evidence="2">
    <location>
        <begin position="38"/>
        <end position="51"/>
    </location>
</feature>
<keyword evidence="5" id="KW-1185">Reference proteome</keyword>
<dbReference type="PANTHER" id="PTHR15744:SF0">
    <property type="entry name" value="KH HOMOLOGY DOMAIN-CONTAINING PROTEIN 4"/>
    <property type="match status" value="1"/>
</dbReference>
<accession>A0A3A2ZVM4</accession>
<reference evidence="5" key="1">
    <citation type="submission" date="2017-02" db="EMBL/GenBank/DDBJ databases">
        <authorList>
            <person name="Tafer H."/>
            <person name="Lopandic K."/>
        </authorList>
    </citation>
    <scope>NUCLEOTIDE SEQUENCE [LARGE SCALE GENOMIC DNA]</scope>
    <source>
        <strain evidence="5">CBS 366.77</strain>
    </source>
</reference>
<protein>
    <submittedName>
        <fullName evidence="4">KH domain protein</fullName>
    </submittedName>
</protein>
<dbReference type="FunFam" id="3.30.1370.10:FF:000037">
    <property type="entry name" value="KH domain protein"/>
    <property type="match status" value="1"/>
</dbReference>
<dbReference type="InterPro" id="IPR031121">
    <property type="entry name" value="RIK/BLOM7"/>
</dbReference>
<feature type="compositionally biased region" description="Basic and acidic residues" evidence="2">
    <location>
        <begin position="1"/>
        <end position="29"/>
    </location>
</feature>
<evidence type="ECO:0000256" key="2">
    <source>
        <dbReference type="SAM" id="MobiDB-lite"/>
    </source>
</evidence>
<feature type="compositionally biased region" description="Low complexity" evidence="2">
    <location>
        <begin position="421"/>
        <end position="432"/>
    </location>
</feature>
<dbReference type="PROSITE" id="PS50084">
    <property type="entry name" value="KH_TYPE_1"/>
    <property type="match status" value="1"/>
</dbReference>
<feature type="domain" description="K Homology" evidence="3">
    <location>
        <begin position="234"/>
        <end position="319"/>
    </location>
</feature>
<feature type="compositionally biased region" description="Low complexity" evidence="2">
    <location>
        <begin position="356"/>
        <end position="382"/>
    </location>
</feature>
<feature type="compositionally biased region" description="Pro residues" evidence="2">
    <location>
        <begin position="433"/>
        <end position="464"/>
    </location>
</feature>
<dbReference type="FunFam" id="3.30.1370.10:FF:000051">
    <property type="entry name" value="Putative kh domain-containing protein"/>
    <property type="match status" value="1"/>
</dbReference>
<dbReference type="Gene3D" id="3.30.1370.10">
    <property type="entry name" value="K Homology domain, type 1"/>
    <property type="match status" value="2"/>
</dbReference>
<dbReference type="Proteomes" id="UP000266188">
    <property type="component" value="Unassembled WGS sequence"/>
</dbReference>
<evidence type="ECO:0000313" key="5">
    <source>
        <dbReference type="Proteomes" id="UP000266188"/>
    </source>
</evidence>
<evidence type="ECO:0000313" key="4">
    <source>
        <dbReference type="EMBL" id="RJE27096.1"/>
    </source>
</evidence>
<proteinExistence type="predicted"/>
<dbReference type="Pfam" id="PF22675">
    <property type="entry name" value="KH-I_KHDC4-BBP"/>
    <property type="match status" value="1"/>
</dbReference>
<name>A0A3A2ZVM4_9EURO</name>
<evidence type="ECO:0000259" key="3">
    <source>
        <dbReference type="SMART" id="SM00322"/>
    </source>
</evidence>
<sequence length="481" mass="52632">MAEEERRTKRSRFDQTEPEPRRSRFDRRSRSPSSRQSETTRTRSPLSREPRSPGNDANKSTPTDPAAAAAAAAAKINAQLQAKKGIQHADVPPVRSAASPAPKSASPSANNTSGSLNAEIYVDDGDYIKDIEINDLRNRYTLTKGSTQKMIKDETGADVTTRGNYYPDKNMATAANPPLYLHVTCMSKDGLEKAVALIEELMKKELPNLVDERRFRRREPEQVERDEFGRRKWPEERILIGLEPIPGFNLRAQVVGQGGAYVKHIQQRTRCRVQIKGRGSGFLEPSTGKEADEPMYLHVAGPDPNEVKNAKELCEDLLANVREQHQRFKENPPQQNYGGYGQRGDRYSYGGGYGGYSNQQTPASSGSPSGHGTPTAAGASASPTDYSAQYAQYYGSDPYAAYGGYQNYVAYYHYYQQMAQQQQQQQQAQESAAPPPPPASSEAPPPPPGAGAPGAGSPPPPPPGSGYSAVRTSCHKRLSKS</sequence>
<dbReference type="CDD" id="cd22385">
    <property type="entry name" value="KH-I_KHDC4_rpt1"/>
    <property type="match status" value="1"/>
</dbReference>
<dbReference type="InterPro" id="IPR004087">
    <property type="entry name" value="KH_dom"/>
</dbReference>
<dbReference type="PANTHER" id="PTHR15744">
    <property type="entry name" value="BLOM7"/>
    <property type="match status" value="1"/>
</dbReference>
<feature type="region of interest" description="Disordered" evidence="2">
    <location>
        <begin position="326"/>
        <end position="382"/>
    </location>
</feature>
<dbReference type="CDD" id="cd22386">
    <property type="entry name" value="KH-I_KHDC4_rpt2"/>
    <property type="match status" value="1"/>
</dbReference>
<comment type="caution">
    <text evidence="4">The sequence shown here is derived from an EMBL/GenBank/DDBJ whole genome shotgun (WGS) entry which is preliminary data.</text>
</comment>
<feature type="region of interest" description="Disordered" evidence="2">
    <location>
        <begin position="421"/>
        <end position="481"/>
    </location>
</feature>
<dbReference type="EMBL" id="MVGC01000009">
    <property type="protein sequence ID" value="RJE27096.1"/>
    <property type="molecule type" value="Genomic_DNA"/>
</dbReference>
<organism evidence="4 5">
    <name type="scientific">Aspergillus sclerotialis</name>
    <dbReference type="NCBI Taxonomy" id="2070753"/>
    <lineage>
        <taxon>Eukaryota</taxon>
        <taxon>Fungi</taxon>
        <taxon>Dikarya</taxon>
        <taxon>Ascomycota</taxon>
        <taxon>Pezizomycotina</taxon>
        <taxon>Eurotiomycetes</taxon>
        <taxon>Eurotiomycetidae</taxon>
        <taxon>Eurotiales</taxon>
        <taxon>Aspergillaceae</taxon>
        <taxon>Aspergillus</taxon>
        <taxon>Aspergillus subgen. Polypaecilum</taxon>
    </lineage>
</organism>
<feature type="compositionally biased region" description="Low complexity" evidence="2">
    <location>
        <begin position="92"/>
        <end position="109"/>
    </location>
</feature>
<dbReference type="SUPFAM" id="SSF54791">
    <property type="entry name" value="Eukaryotic type KH-domain (KH-domain type I)"/>
    <property type="match status" value="2"/>
</dbReference>
<evidence type="ECO:0000256" key="1">
    <source>
        <dbReference type="PROSITE-ProRule" id="PRU00117"/>
    </source>
</evidence>